<reference evidence="6" key="1">
    <citation type="journal article" date="2022" name="G3 (Bethesda)">
        <title>High quality genome of the basidiomycete yeast Dioszegia hungarica PDD-24b-2 isolated from cloud water.</title>
        <authorList>
            <person name="Jarrige D."/>
            <person name="Haridas S."/>
            <person name="Bleykasten-Grosshans C."/>
            <person name="Joly M."/>
            <person name="Nadalig T."/>
            <person name="Sancelme M."/>
            <person name="Vuilleumier S."/>
            <person name="Grigoriev I.V."/>
            <person name="Amato P."/>
            <person name="Bringel F."/>
        </authorList>
    </citation>
    <scope>NUCLEOTIDE SEQUENCE</scope>
    <source>
        <strain evidence="6">PDD-24b-2</strain>
    </source>
</reference>
<name>A0AA38HDF9_9TREE</name>
<dbReference type="Proteomes" id="UP001164286">
    <property type="component" value="Unassembled WGS sequence"/>
</dbReference>
<proteinExistence type="inferred from homology"/>
<dbReference type="PROSITE" id="PS00061">
    <property type="entry name" value="ADH_SHORT"/>
    <property type="match status" value="1"/>
</dbReference>
<dbReference type="AlphaFoldDB" id="A0AA38HDF9"/>
<keyword evidence="7" id="KW-1185">Reference proteome</keyword>
<dbReference type="PANTHER" id="PTHR42760">
    <property type="entry name" value="SHORT-CHAIN DEHYDROGENASES/REDUCTASES FAMILY MEMBER"/>
    <property type="match status" value="1"/>
</dbReference>
<evidence type="ECO:0000256" key="4">
    <source>
        <dbReference type="RuleBase" id="RU000363"/>
    </source>
</evidence>
<gene>
    <name evidence="6" type="ORF">MKK02DRAFT_39914</name>
</gene>
<dbReference type="Pfam" id="PF13561">
    <property type="entry name" value="adh_short_C2"/>
    <property type="match status" value="1"/>
</dbReference>
<feature type="domain" description="Ketoreductase" evidence="5">
    <location>
        <begin position="27"/>
        <end position="241"/>
    </location>
</feature>
<dbReference type="GeneID" id="77730040"/>
<dbReference type="FunFam" id="3.40.50.720:FF:000398">
    <property type="entry name" value="Probable 2-deoxy-D-gluconate 3-dehydrogenase"/>
    <property type="match status" value="1"/>
</dbReference>
<comment type="similarity">
    <text evidence="1 4">Belongs to the short-chain dehydrogenases/reductases (SDR) family.</text>
</comment>
<dbReference type="InterPro" id="IPR002347">
    <property type="entry name" value="SDR_fam"/>
</dbReference>
<dbReference type="InterPro" id="IPR020904">
    <property type="entry name" value="Sc_DH/Rdtase_CS"/>
</dbReference>
<organism evidence="6 7">
    <name type="scientific">Dioszegia hungarica</name>
    <dbReference type="NCBI Taxonomy" id="4972"/>
    <lineage>
        <taxon>Eukaryota</taxon>
        <taxon>Fungi</taxon>
        <taxon>Dikarya</taxon>
        <taxon>Basidiomycota</taxon>
        <taxon>Agaricomycotina</taxon>
        <taxon>Tremellomycetes</taxon>
        <taxon>Tremellales</taxon>
        <taxon>Bulleribasidiaceae</taxon>
        <taxon>Dioszegia</taxon>
    </lineage>
</organism>
<dbReference type="PANTHER" id="PTHR42760:SF5">
    <property type="entry name" value="2-DEHYDRO-3-DEOXY-D-GLUCONATE 5-DEHYDROGENASE"/>
    <property type="match status" value="1"/>
</dbReference>
<sequence>MSYLEELFGLKGKTALYVFPPLPVLPLALAITGATRGIGARMALALSKAGADIILVQRNDTNTATKELLEKEGGGGKADIVVCDLSSKEDVGGLIAKVTGEMGRVLDIVVNCGGIQRRHPVENFPDDDFQEVLQVNMNTVFQITRDAGRHMLSTRGGVAGEPVPQGGANGNPRGYGKIINISSLVAYQGGLNVVAYAAAKHGVQGMVKSFSNGWASKGVCVNAIAPGYIATDMNEALIADPVRSRQILERIPAARWGTPTDFEGAIVFLASKASDYVSGECLVVDGGWMGSGLLRLLVL</sequence>
<evidence type="ECO:0000313" key="6">
    <source>
        <dbReference type="EMBL" id="KAI9639593.1"/>
    </source>
</evidence>
<dbReference type="PRINTS" id="PR00080">
    <property type="entry name" value="SDRFAMILY"/>
</dbReference>
<dbReference type="Gene3D" id="3.40.50.720">
    <property type="entry name" value="NAD(P)-binding Rossmann-like Domain"/>
    <property type="match status" value="1"/>
</dbReference>
<dbReference type="EMBL" id="JAKWFO010000001">
    <property type="protein sequence ID" value="KAI9639593.1"/>
    <property type="molecule type" value="Genomic_DNA"/>
</dbReference>
<dbReference type="InterPro" id="IPR036291">
    <property type="entry name" value="NAD(P)-bd_dom_sf"/>
</dbReference>
<dbReference type="InterPro" id="IPR057326">
    <property type="entry name" value="KR_dom"/>
</dbReference>
<accession>A0AA38HDF9</accession>
<evidence type="ECO:0000256" key="1">
    <source>
        <dbReference type="ARBA" id="ARBA00006484"/>
    </source>
</evidence>
<evidence type="ECO:0000313" key="7">
    <source>
        <dbReference type="Proteomes" id="UP001164286"/>
    </source>
</evidence>
<dbReference type="RefSeq" id="XP_052949370.1">
    <property type="nucleotide sequence ID" value="XM_053090835.1"/>
</dbReference>
<evidence type="ECO:0000259" key="5">
    <source>
        <dbReference type="SMART" id="SM00822"/>
    </source>
</evidence>
<evidence type="ECO:0000256" key="2">
    <source>
        <dbReference type="ARBA" id="ARBA00022857"/>
    </source>
</evidence>
<dbReference type="Pfam" id="PF00106">
    <property type="entry name" value="adh_short"/>
    <property type="match status" value="1"/>
</dbReference>
<dbReference type="GO" id="GO:0016616">
    <property type="term" value="F:oxidoreductase activity, acting on the CH-OH group of donors, NAD or NADP as acceptor"/>
    <property type="evidence" value="ECO:0007669"/>
    <property type="project" value="UniProtKB-ARBA"/>
</dbReference>
<dbReference type="SUPFAM" id="SSF51735">
    <property type="entry name" value="NAD(P)-binding Rossmann-fold domains"/>
    <property type="match status" value="1"/>
</dbReference>
<keyword evidence="2" id="KW-0521">NADP</keyword>
<evidence type="ECO:0000256" key="3">
    <source>
        <dbReference type="ARBA" id="ARBA00023002"/>
    </source>
</evidence>
<dbReference type="PRINTS" id="PR00081">
    <property type="entry name" value="GDHRDH"/>
</dbReference>
<comment type="caution">
    <text evidence="6">The sequence shown here is derived from an EMBL/GenBank/DDBJ whole genome shotgun (WGS) entry which is preliminary data.</text>
</comment>
<dbReference type="SMART" id="SM00822">
    <property type="entry name" value="PKS_KR"/>
    <property type="match status" value="1"/>
</dbReference>
<keyword evidence="3" id="KW-0560">Oxidoreductase</keyword>
<protein>
    <recommendedName>
        <fullName evidence="5">Ketoreductase domain-containing protein</fullName>
    </recommendedName>
</protein>